<keyword evidence="3" id="KW-0804">Transcription</keyword>
<dbReference type="PROSITE" id="PS01124">
    <property type="entry name" value="HTH_ARAC_FAMILY_2"/>
    <property type="match status" value="1"/>
</dbReference>
<dbReference type="SUPFAM" id="SSF46689">
    <property type="entry name" value="Homeodomain-like"/>
    <property type="match status" value="1"/>
</dbReference>
<evidence type="ECO:0000313" key="5">
    <source>
        <dbReference type="EMBL" id="MBT1702783.1"/>
    </source>
</evidence>
<evidence type="ECO:0000313" key="6">
    <source>
        <dbReference type="Proteomes" id="UP000772618"/>
    </source>
</evidence>
<protein>
    <submittedName>
        <fullName evidence="5">AraC family transcriptional regulator</fullName>
    </submittedName>
</protein>
<evidence type="ECO:0000256" key="1">
    <source>
        <dbReference type="ARBA" id="ARBA00023015"/>
    </source>
</evidence>
<dbReference type="Pfam" id="PF12833">
    <property type="entry name" value="HTH_18"/>
    <property type="match status" value="1"/>
</dbReference>
<dbReference type="InterPro" id="IPR009057">
    <property type="entry name" value="Homeodomain-like_sf"/>
</dbReference>
<dbReference type="PANTHER" id="PTHR43280:SF32">
    <property type="entry name" value="TRANSCRIPTIONAL REGULATORY PROTEIN"/>
    <property type="match status" value="1"/>
</dbReference>
<name>A0ABS5VMV9_9BACT</name>
<evidence type="ECO:0000259" key="4">
    <source>
        <dbReference type="PROSITE" id="PS01124"/>
    </source>
</evidence>
<sequence>MKSDTIKTFNQKEFLSKFMGPAPKLRKMIKDDQGRFFMVPVQDMIKISQVPVPPTRATTHTLIYLTEGVASMTIGFQKVRIRKDECLVVAAGQVFSYDKHEVNRGFISNFDDDFLISRISGKELLKEFDFLNIWGNPVIKPKGNTVNYIRQTLQRVLDEYQHNGLTNVALIKSYFIAALCELNTAYQPIAKSGSQVALTLVNGFKEAIHKYIKEKHHVADYASLLHVSPNHLNKTVKSVTGKPASAWISETLITEAKVMLVHTDHSISEIATALGVYDQSYFSRLFKKYEKVTPLEYRKMIDLS</sequence>
<gene>
    <name evidence="5" type="ORF">KK060_05805</name>
</gene>
<dbReference type="SMART" id="SM00342">
    <property type="entry name" value="HTH_ARAC"/>
    <property type="match status" value="1"/>
</dbReference>
<evidence type="ECO:0000256" key="3">
    <source>
        <dbReference type="ARBA" id="ARBA00023163"/>
    </source>
</evidence>
<keyword evidence="2" id="KW-0238">DNA-binding</keyword>
<evidence type="ECO:0000256" key="2">
    <source>
        <dbReference type="ARBA" id="ARBA00023125"/>
    </source>
</evidence>
<comment type="caution">
    <text evidence="5">The sequence shown here is derived from an EMBL/GenBank/DDBJ whole genome shotgun (WGS) entry which is preliminary data.</text>
</comment>
<dbReference type="InterPro" id="IPR018060">
    <property type="entry name" value="HTH_AraC"/>
</dbReference>
<accession>A0ABS5VMV9</accession>
<keyword evidence="6" id="KW-1185">Reference proteome</keyword>
<dbReference type="EMBL" id="JAHESD010000008">
    <property type="protein sequence ID" value="MBT1702783.1"/>
    <property type="molecule type" value="Genomic_DNA"/>
</dbReference>
<keyword evidence="1" id="KW-0805">Transcription regulation</keyword>
<dbReference type="PANTHER" id="PTHR43280">
    <property type="entry name" value="ARAC-FAMILY TRANSCRIPTIONAL REGULATOR"/>
    <property type="match status" value="1"/>
</dbReference>
<proteinExistence type="predicted"/>
<reference evidence="5 6" key="1">
    <citation type="submission" date="2021-05" db="EMBL/GenBank/DDBJ databases">
        <title>A Polyphasic approach of four new species of the genus Ohtaekwangia: Ohtaekwangia histidinii sp. nov., Ohtaekwangia cretensis sp. nov., Ohtaekwangia indiensis sp. nov., Ohtaekwangia reichenbachii sp. nov. from diverse environment.</title>
        <authorList>
            <person name="Octaviana S."/>
        </authorList>
    </citation>
    <scope>NUCLEOTIDE SEQUENCE [LARGE SCALE GENOMIC DNA]</scope>
    <source>
        <strain evidence="5 6">PWU20</strain>
    </source>
</reference>
<organism evidence="5 6">
    <name type="scientific">Chryseosolibacter indicus</name>
    <dbReference type="NCBI Taxonomy" id="2782351"/>
    <lineage>
        <taxon>Bacteria</taxon>
        <taxon>Pseudomonadati</taxon>
        <taxon>Bacteroidota</taxon>
        <taxon>Cytophagia</taxon>
        <taxon>Cytophagales</taxon>
        <taxon>Chryseotaleaceae</taxon>
        <taxon>Chryseosolibacter</taxon>
    </lineage>
</organism>
<feature type="domain" description="HTH araC/xylS-type" evidence="4">
    <location>
        <begin position="202"/>
        <end position="300"/>
    </location>
</feature>
<dbReference type="PRINTS" id="PR00032">
    <property type="entry name" value="HTHARAC"/>
</dbReference>
<dbReference type="Proteomes" id="UP000772618">
    <property type="component" value="Unassembled WGS sequence"/>
</dbReference>
<dbReference type="Gene3D" id="1.10.10.60">
    <property type="entry name" value="Homeodomain-like"/>
    <property type="match status" value="1"/>
</dbReference>
<dbReference type="InterPro" id="IPR020449">
    <property type="entry name" value="Tscrpt_reg_AraC-type_HTH"/>
</dbReference>
<dbReference type="RefSeq" id="WP_254152749.1">
    <property type="nucleotide sequence ID" value="NZ_JAHESD010000008.1"/>
</dbReference>